<dbReference type="PANTHER" id="PTHR43326">
    <property type="entry name" value="METHIONYL-TRNA SYNTHETASE"/>
    <property type="match status" value="1"/>
</dbReference>
<sequence>MKKPYYITTPIYYVNDKPHIGHAYTTIAADVIARFKRMDGYDVMFLTGTDEHGLKVNKSAELAGIDPQTFVDQVSQNFRDLMPILNVTPDRFIRTTESAHKKAAQEIWNRLIASGDIYLGSYEGWYSMRDEAFYAESELVDGKAPTGAPVEWLEEPSYFFRLSKWQEPLLTFYEQQPDFIAPNSRRNEVVKFVEGGLMDLSVSRTSFNWGVTVPNDEKHVMYVWLDALTNYLTGVGFPDTNLESYKKYWPADLHLMGKDIIRFHAVYWPAFLMAAGLEPPKRVFAHGWWTNEGQKISKSLGNVIDPIDLISQYGADAFRYVLMREVSFGQDGDFSISGMKNRINADLANAYGNLAQRVLSFIYKQCDGIIHASADLEPQDKVILLGLETALTEVRTAIDHQALHKMCDSIWQCIYDANAYVDAEKPWSLRKENPERMKVVLYVLCNVIKRLALLTFPILPQASETMLRLLGESDFDLENFSALIPDQRIIQEPHPVFPRIVDEA</sequence>
<dbReference type="RefSeq" id="WP_350332137.1">
    <property type="nucleotide sequence ID" value="NZ_CP054719.1"/>
</dbReference>
<feature type="domain" description="Methionyl-tRNA synthetase anticodon-binding" evidence="9">
    <location>
        <begin position="375"/>
        <end position="503"/>
    </location>
</feature>
<protein>
    <recommendedName>
        <fullName evidence="7">Methionine--tRNA ligase</fullName>
        <ecNumber evidence="7">6.1.1.10</ecNumber>
    </recommendedName>
    <alternativeName>
        <fullName evidence="7">Methionyl-tRNA synthetase</fullName>
        <shortName evidence="7">MetRS</shortName>
    </alternativeName>
</protein>
<proteinExistence type="inferred from homology"/>
<dbReference type="SUPFAM" id="SSF52374">
    <property type="entry name" value="Nucleotidylyl transferase"/>
    <property type="match status" value="1"/>
</dbReference>
<dbReference type="InterPro" id="IPR023457">
    <property type="entry name" value="Met-tRNA_synth_2"/>
</dbReference>
<evidence type="ECO:0000313" key="11">
    <source>
        <dbReference type="Proteomes" id="UP000594001"/>
    </source>
</evidence>
<dbReference type="FunFam" id="2.170.220.10:FF:000002">
    <property type="entry name" value="Methionine--tRNA ligase"/>
    <property type="match status" value="1"/>
</dbReference>
<dbReference type="Gene3D" id="2.170.220.10">
    <property type="match status" value="1"/>
</dbReference>
<comment type="similarity">
    <text evidence="7">Belongs to the class-I aminoacyl-tRNA synthetase family. MetG type 2B subfamily.</text>
</comment>
<comment type="subcellular location">
    <subcellularLocation>
        <location evidence="7">Cytoplasm</location>
    </subcellularLocation>
</comment>
<feature type="domain" description="Methionyl/Leucyl tRNA synthetase" evidence="8">
    <location>
        <begin position="5"/>
        <end position="146"/>
    </location>
</feature>
<dbReference type="InterPro" id="IPR041872">
    <property type="entry name" value="Anticodon_Met"/>
</dbReference>
<dbReference type="PRINTS" id="PR01041">
    <property type="entry name" value="TRNASYNTHMET"/>
</dbReference>
<comment type="catalytic activity">
    <reaction evidence="7">
        <text>tRNA(Met) + L-methionine + ATP = L-methionyl-tRNA(Met) + AMP + diphosphate</text>
        <dbReference type="Rhea" id="RHEA:13481"/>
        <dbReference type="Rhea" id="RHEA-COMP:9667"/>
        <dbReference type="Rhea" id="RHEA-COMP:9698"/>
        <dbReference type="ChEBI" id="CHEBI:30616"/>
        <dbReference type="ChEBI" id="CHEBI:33019"/>
        <dbReference type="ChEBI" id="CHEBI:57844"/>
        <dbReference type="ChEBI" id="CHEBI:78442"/>
        <dbReference type="ChEBI" id="CHEBI:78530"/>
        <dbReference type="ChEBI" id="CHEBI:456215"/>
        <dbReference type="EC" id="6.1.1.10"/>
    </reaction>
</comment>
<evidence type="ECO:0000256" key="6">
    <source>
        <dbReference type="ARBA" id="ARBA00023146"/>
    </source>
</evidence>
<dbReference type="KEGG" id="pbal:CPBP_00136"/>
<evidence type="ECO:0000256" key="3">
    <source>
        <dbReference type="ARBA" id="ARBA00022741"/>
    </source>
</evidence>
<keyword evidence="6 7" id="KW-0030">Aminoacyl-tRNA synthetase</keyword>
<dbReference type="NCBIfam" id="TIGR00398">
    <property type="entry name" value="metG"/>
    <property type="match status" value="1"/>
</dbReference>
<dbReference type="InterPro" id="IPR015413">
    <property type="entry name" value="Methionyl/Leucyl_tRNA_Synth"/>
</dbReference>
<evidence type="ECO:0000313" key="10">
    <source>
        <dbReference type="EMBL" id="QOL19384.1"/>
    </source>
</evidence>
<keyword evidence="11" id="KW-1185">Reference proteome</keyword>
<dbReference type="EC" id="6.1.1.10" evidence="7"/>
<evidence type="ECO:0000256" key="2">
    <source>
        <dbReference type="ARBA" id="ARBA00022598"/>
    </source>
</evidence>
<keyword evidence="5 7" id="KW-0648">Protein biosynthesis</keyword>
<dbReference type="EMBL" id="CP054719">
    <property type="protein sequence ID" value="QOL19384.1"/>
    <property type="molecule type" value="Genomic_DNA"/>
</dbReference>
<dbReference type="CDD" id="cd07957">
    <property type="entry name" value="Anticodon_Ia_Met"/>
    <property type="match status" value="1"/>
</dbReference>
<dbReference type="Proteomes" id="UP000594001">
    <property type="component" value="Chromosome"/>
</dbReference>
<dbReference type="InterPro" id="IPR014729">
    <property type="entry name" value="Rossmann-like_a/b/a_fold"/>
</dbReference>
<feature type="short sequence motif" description="'KMSKS' region" evidence="7">
    <location>
        <begin position="295"/>
        <end position="299"/>
    </location>
</feature>
<dbReference type="InterPro" id="IPR009080">
    <property type="entry name" value="tRNAsynth_Ia_anticodon-bd"/>
</dbReference>
<evidence type="ECO:0000256" key="5">
    <source>
        <dbReference type="ARBA" id="ARBA00022917"/>
    </source>
</evidence>
<dbReference type="Gene3D" id="1.10.730.10">
    <property type="entry name" value="Isoleucyl-tRNA Synthetase, Domain 1"/>
    <property type="match status" value="1"/>
</dbReference>
<comment type="subunit">
    <text evidence="7">Monomer.</text>
</comment>
<dbReference type="PANTHER" id="PTHR43326:SF1">
    <property type="entry name" value="METHIONINE--TRNA LIGASE, MITOCHONDRIAL"/>
    <property type="match status" value="1"/>
</dbReference>
<dbReference type="GO" id="GO:0004825">
    <property type="term" value="F:methionine-tRNA ligase activity"/>
    <property type="evidence" value="ECO:0007669"/>
    <property type="project" value="UniProtKB-UniRule"/>
</dbReference>
<comment type="function">
    <text evidence="1 7">Is required not only for elongation of protein synthesis but also for the initiation of all mRNA translation through initiator tRNA(fMet) aminoacylation.</text>
</comment>
<evidence type="ECO:0000259" key="9">
    <source>
        <dbReference type="Pfam" id="PF19303"/>
    </source>
</evidence>
<dbReference type="NCBIfam" id="NF008900">
    <property type="entry name" value="PRK12267.1"/>
    <property type="match status" value="1"/>
</dbReference>
<accession>A0A7L9RS44</accession>
<dbReference type="CDD" id="cd00814">
    <property type="entry name" value="MetRS_core"/>
    <property type="match status" value="1"/>
</dbReference>
<keyword evidence="4 7" id="KW-0067">ATP-binding</keyword>
<keyword evidence="7" id="KW-0963">Cytoplasm</keyword>
<feature type="short sequence motif" description="'HIGH' region" evidence="7">
    <location>
        <begin position="12"/>
        <end position="22"/>
    </location>
</feature>
<dbReference type="SUPFAM" id="SSF47323">
    <property type="entry name" value="Anticodon-binding domain of a subclass of class I aminoacyl-tRNA synthetases"/>
    <property type="match status" value="1"/>
</dbReference>
<keyword evidence="2 7" id="KW-0436">Ligase</keyword>
<dbReference type="HAMAP" id="MF_01228">
    <property type="entry name" value="Met_tRNA_synth_type2"/>
    <property type="match status" value="1"/>
</dbReference>
<keyword evidence="3 7" id="KW-0547">Nucleotide-binding</keyword>
<evidence type="ECO:0000256" key="4">
    <source>
        <dbReference type="ARBA" id="ARBA00022840"/>
    </source>
</evidence>
<dbReference type="GO" id="GO:0006431">
    <property type="term" value="P:methionyl-tRNA aminoacylation"/>
    <property type="evidence" value="ECO:0007669"/>
    <property type="project" value="UniProtKB-UniRule"/>
</dbReference>
<dbReference type="GO" id="GO:0005737">
    <property type="term" value="C:cytoplasm"/>
    <property type="evidence" value="ECO:0007669"/>
    <property type="project" value="UniProtKB-SubCell"/>
</dbReference>
<dbReference type="Pfam" id="PF19303">
    <property type="entry name" value="Anticodon_3"/>
    <property type="match status" value="1"/>
</dbReference>
<evidence type="ECO:0000256" key="7">
    <source>
        <dbReference type="HAMAP-Rule" id="MF_01228"/>
    </source>
</evidence>
<dbReference type="GO" id="GO:0005524">
    <property type="term" value="F:ATP binding"/>
    <property type="evidence" value="ECO:0007669"/>
    <property type="project" value="UniProtKB-UniRule"/>
</dbReference>
<dbReference type="InterPro" id="IPR033911">
    <property type="entry name" value="MetRS_core"/>
</dbReference>
<gene>
    <name evidence="7 10" type="primary">metG</name>
    <name evidence="10" type="ORF">CPBP_00136</name>
</gene>
<name>A0A7L9RS44_9PROT</name>
<organism evidence="10 11">
    <name type="scientific">Candidatus Bodocaedibacter vickermanii</name>
    <dbReference type="NCBI Taxonomy" id="2741701"/>
    <lineage>
        <taxon>Bacteria</taxon>
        <taxon>Pseudomonadati</taxon>
        <taxon>Pseudomonadota</taxon>
        <taxon>Alphaproteobacteria</taxon>
        <taxon>Holosporales</taxon>
        <taxon>Candidatus Paracaedibacteraceae</taxon>
        <taxon>Candidatus Bodocaedibacter</taxon>
    </lineage>
</organism>
<evidence type="ECO:0000256" key="1">
    <source>
        <dbReference type="ARBA" id="ARBA00003314"/>
    </source>
</evidence>
<dbReference type="Gene3D" id="3.40.50.620">
    <property type="entry name" value="HUPs"/>
    <property type="match status" value="1"/>
</dbReference>
<dbReference type="Pfam" id="PF09334">
    <property type="entry name" value="tRNA-synt_1g"/>
    <property type="match status" value="2"/>
</dbReference>
<comment type="caution">
    <text evidence="7">Lacks conserved residue(s) required for the propagation of feature annotation.</text>
</comment>
<feature type="domain" description="Methionyl/Leucyl tRNA synthetase" evidence="8">
    <location>
        <begin position="151"/>
        <end position="359"/>
    </location>
</feature>
<reference evidence="10 11" key="1">
    <citation type="submission" date="2020-06" db="EMBL/GenBank/DDBJ databases">
        <title>The endosymbiont of the kinetoplastid Bodo saltans is a Paracaedibacter-like alpha-proteobacterium possessing a putative toxin-antitoxin system.</title>
        <authorList>
            <person name="Midha S."/>
            <person name="Rigden D.J."/>
            <person name="Siozios S."/>
            <person name="Hurst G.D.D."/>
            <person name="Jackson A.P."/>
        </authorList>
    </citation>
    <scope>NUCLEOTIDE SEQUENCE [LARGE SCALE GENOMIC DNA]</scope>
    <source>
        <strain evidence="10">Lake Konstanz</strain>
    </source>
</reference>
<dbReference type="AlphaFoldDB" id="A0A7L9RS44"/>
<dbReference type="InterPro" id="IPR014758">
    <property type="entry name" value="Met-tRNA_synth"/>
</dbReference>
<evidence type="ECO:0000259" key="8">
    <source>
        <dbReference type="Pfam" id="PF09334"/>
    </source>
</evidence>